<organism evidence="2 3">
    <name type="scientific">Symbiodinium pilosum</name>
    <name type="common">Dinoflagellate</name>
    <dbReference type="NCBI Taxonomy" id="2952"/>
    <lineage>
        <taxon>Eukaryota</taxon>
        <taxon>Sar</taxon>
        <taxon>Alveolata</taxon>
        <taxon>Dinophyceae</taxon>
        <taxon>Suessiales</taxon>
        <taxon>Symbiodiniaceae</taxon>
        <taxon>Symbiodinium</taxon>
    </lineage>
</organism>
<evidence type="ECO:0000313" key="2">
    <source>
        <dbReference type="EMBL" id="CAE7766089.1"/>
    </source>
</evidence>
<evidence type="ECO:0000313" key="3">
    <source>
        <dbReference type="Proteomes" id="UP000649617"/>
    </source>
</evidence>
<gene>
    <name evidence="2" type="ORF">SPIL2461_LOCUS22464</name>
</gene>
<dbReference type="AlphaFoldDB" id="A0A812Y7V0"/>
<dbReference type="OrthoDB" id="442455at2759"/>
<name>A0A812Y7V0_SYMPI</name>
<evidence type="ECO:0000256" key="1">
    <source>
        <dbReference type="SAM" id="MobiDB-lite"/>
    </source>
</evidence>
<feature type="non-terminal residue" evidence="2">
    <location>
        <position position="1"/>
    </location>
</feature>
<proteinExistence type="predicted"/>
<reference evidence="2" key="1">
    <citation type="submission" date="2021-02" db="EMBL/GenBank/DDBJ databases">
        <authorList>
            <person name="Dougan E. K."/>
            <person name="Rhodes N."/>
            <person name="Thang M."/>
            <person name="Chan C."/>
        </authorList>
    </citation>
    <scope>NUCLEOTIDE SEQUENCE</scope>
</reference>
<dbReference type="Proteomes" id="UP000649617">
    <property type="component" value="Unassembled WGS sequence"/>
</dbReference>
<feature type="compositionally biased region" description="Low complexity" evidence="1">
    <location>
        <begin position="1"/>
        <end position="16"/>
    </location>
</feature>
<protein>
    <submittedName>
        <fullName evidence="2">Uncharacterized protein</fullName>
    </submittedName>
</protein>
<sequence length="278" mass="29922">AKPRSDISMSSVASSSVLPFGKGPAKSPLLPPKKEEVVYTTKPNMAGDFRTLPPAAFAKLSSAFEPKARPETKAETSPAPKAALPSPEETTPFLRVVPSLSPALWSPLHRRWTCQPATVIRKPQPAPEILEVPEAEATQLVEPDNDKPKPIQAAQAVLRLCSTAPALWSPLHRKWCGDVLKMQIAQVPTLLVKKAASKALLLQEGCPDRVAAASIKDVAMPEAVEATKDVEKAEAAIVPVTLEAPKTPMPPRPLISCSAAPAIYSKWHNRWTGFLPQP</sequence>
<feature type="region of interest" description="Disordered" evidence="1">
    <location>
        <begin position="61"/>
        <end position="87"/>
    </location>
</feature>
<comment type="caution">
    <text evidence="2">The sequence shown here is derived from an EMBL/GenBank/DDBJ whole genome shotgun (WGS) entry which is preliminary data.</text>
</comment>
<feature type="region of interest" description="Disordered" evidence="1">
    <location>
        <begin position="1"/>
        <end position="31"/>
    </location>
</feature>
<feature type="non-terminal residue" evidence="2">
    <location>
        <position position="278"/>
    </location>
</feature>
<accession>A0A812Y7V0</accession>
<dbReference type="EMBL" id="CAJNIZ010047320">
    <property type="protein sequence ID" value="CAE7766089.1"/>
    <property type="molecule type" value="Genomic_DNA"/>
</dbReference>
<keyword evidence="3" id="KW-1185">Reference proteome</keyword>